<organism evidence="1">
    <name type="scientific">marine sediment metagenome</name>
    <dbReference type="NCBI Taxonomy" id="412755"/>
    <lineage>
        <taxon>unclassified sequences</taxon>
        <taxon>metagenomes</taxon>
        <taxon>ecological metagenomes</taxon>
    </lineage>
</organism>
<reference evidence="1" key="1">
    <citation type="journal article" date="2015" name="Nature">
        <title>Complex archaea that bridge the gap between prokaryotes and eukaryotes.</title>
        <authorList>
            <person name="Spang A."/>
            <person name="Saw J.H."/>
            <person name="Jorgensen S.L."/>
            <person name="Zaremba-Niedzwiedzka K."/>
            <person name="Martijn J."/>
            <person name="Lind A.E."/>
            <person name="van Eijk R."/>
            <person name="Schleper C."/>
            <person name="Guy L."/>
            <person name="Ettema T.J."/>
        </authorList>
    </citation>
    <scope>NUCLEOTIDE SEQUENCE</scope>
</reference>
<gene>
    <name evidence="1" type="ORF">LCGC14_2537510</name>
</gene>
<dbReference type="AlphaFoldDB" id="A0A0F9ARS2"/>
<proteinExistence type="predicted"/>
<comment type="caution">
    <text evidence="1">The sequence shown here is derived from an EMBL/GenBank/DDBJ whole genome shotgun (WGS) entry which is preliminary data.</text>
</comment>
<dbReference type="EMBL" id="LAZR01041332">
    <property type="protein sequence ID" value="KKL12264.1"/>
    <property type="molecule type" value="Genomic_DNA"/>
</dbReference>
<evidence type="ECO:0000313" key="1">
    <source>
        <dbReference type="EMBL" id="KKL12264.1"/>
    </source>
</evidence>
<name>A0A0F9ARS2_9ZZZZ</name>
<accession>A0A0F9ARS2</accession>
<sequence length="52" mass="6188">MNIEELVKKHGEEYRKLIMDALAFYEKRKDLWPTTVDPEEFFANVISRASID</sequence>
<protein>
    <submittedName>
        <fullName evidence="1">Uncharacterized protein</fullName>
    </submittedName>
</protein>